<comment type="caution">
    <text evidence="2">The sequence shown here is derived from an EMBL/GenBank/DDBJ whole genome shotgun (WGS) entry which is preliminary data.</text>
</comment>
<dbReference type="AlphaFoldDB" id="A0AAW0HH65"/>
<reference evidence="2 3" key="1">
    <citation type="journal article" date="2023" name="bioRxiv">
        <title>Conserved and derived expression patterns and positive selection on dental genes reveal complex evolutionary context of ever-growing rodent molars.</title>
        <authorList>
            <person name="Calamari Z.T."/>
            <person name="Song A."/>
            <person name="Cohen E."/>
            <person name="Akter M."/>
            <person name="Roy R.D."/>
            <person name="Hallikas O."/>
            <person name="Christensen M.M."/>
            <person name="Li P."/>
            <person name="Marangoni P."/>
            <person name="Jernvall J."/>
            <person name="Klein O.D."/>
        </authorList>
    </citation>
    <scope>NUCLEOTIDE SEQUENCE [LARGE SCALE GENOMIC DNA]</scope>
    <source>
        <strain evidence="2">V071</strain>
    </source>
</reference>
<feature type="region of interest" description="Disordered" evidence="1">
    <location>
        <begin position="128"/>
        <end position="162"/>
    </location>
</feature>
<evidence type="ECO:0000313" key="2">
    <source>
        <dbReference type="EMBL" id="KAK7802144.1"/>
    </source>
</evidence>
<proteinExistence type="predicted"/>
<dbReference type="EMBL" id="JBBHLL010000474">
    <property type="protein sequence ID" value="KAK7802144.1"/>
    <property type="molecule type" value="Genomic_DNA"/>
</dbReference>
<sequence>MVTSHQGSCSPNGRAASSSVHASFGETKGLIHSLKMQESEKSPIILEWKALGSGGVEHALDMRIRIPSLAEPNRLSENDNAASSYGPLAPRGLTSSGLYSLEHISMQQDQEQELLSFAYGDVDADSLYKQSDTENRPLRREGNKTIPENREPSPPTMKSSHEVQLLHGTDSHTKQMLYDLLGVNAAKPLRAAGTGMGHFWYVSEWGKRRFDGVDGSLSVSLFGGLPSSCMPIRDHREANRSPRDLQHNVYIKFVNIPLVNFAIRKQKLAVESNIRIIHASEQTLAEELGTELGELNAQIDHVRTILLRGASLNSPNSLNSLNSDTHFMTLVLITLRADPQEMLERSAEGLLMNCRDSYVRSDVKVDTAKAWGVSSPEGPRGKAVETLTLPRDLRFQIHRLWSLGLENDRRRSSAGERFLSGYSPMVCADYRSSESVLSRTGQKHDSLGWAFDYQDRGPAAVAGGGHQGSWVGTRERAGWGISPTVTGREGGQSRLTQEEQRELEYLTGNFDWEAIFQAGTLVEELSSSEALVLSPSLSLPHMETWALLSMALLSGDLQ</sequence>
<feature type="compositionally biased region" description="Basic and acidic residues" evidence="1">
    <location>
        <begin position="131"/>
        <end position="151"/>
    </location>
</feature>
<organism evidence="2 3">
    <name type="scientific">Myodes glareolus</name>
    <name type="common">Bank vole</name>
    <name type="synonym">Clethrionomys glareolus</name>
    <dbReference type="NCBI Taxonomy" id="447135"/>
    <lineage>
        <taxon>Eukaryota</taxon>
        <taxon>Metazoa</taxon>
        <taxon>Chordata</taxon>
        <taxon>Craniata</taxon>
        <taxon>Vertebrata</taxon>
        <taxon>Euteleostomi</taxon>
        <taxon>Mammalia</taxon>
        <taxon>Eutheria</taxon>
        <taxon>Euarchontoglires</taxon>
        <taxon>Glires</taxon>
        <taxon>Rodentia</taxon>
        <taxon>Myomorpha</taxon>
        <taxon>Muroidea</taxon>
        <taxon>Cricetidae</taxon>
        <taxon>Arvicolinae</taxon>
        <taxon>Myodes</taxon>
    </lineage>
</organism>
<accession>A0AAW0HH65</accession>
<protein>
    <submittedName>
        <fullName evidence="2">Uncharacterized protein</fullName>
    </submittedName>
</protein>
<gene>
    <name evidence="2" type="ORF">U0070_020018</name>
</gene>
<evidence type="ECO:0000313" key="3">
    <source>
        <dbReference type="Proteomes" id="UP001488838"/>
    </source>
</evidence>
<keyword evidence="3" id="KW-1185">Reference proteome</keyword>
<evidence type="ECO:0000256" key="1">
    <source>
        <dbReference type="SAM" id="MobiDB-lite"/>
    </source>
</evidence>
<dbReference type="Proteomes" id="UP001488838">
    <property type="component" value="Unassembled WGS sequence"/>
</dbReference>
<name>A0AAW0HH65_MYOGA</name>
<feature type="region of interest" description="Disordered" evidence="1">
    <location>
        <begin position="1"/>
        <end position="21"/>
    </location>
</feature>